<dbReference type="SUPFAM" id="SSF55770">
    <property type="entry name" value="Profilin (actin-binding protein)"/>
    <property type="match status" value="1"/>
</dbReference>
<dbReference type="PANTHER" id="PTHR11604:SF0">
    <property type="entry name" value="PROFILIN"/>
    <property type="match status" value="1"/>
</dbReference>
<dbReference type="Pfam" id="PF00235">
    <property type="entry name" value="Profilin"/>
    <property type="match status" value="1"/>
</dbReference>
<dbReference type="PRINTS" id="PR01640">
    <property type="entry name" value="PROFILINPLNT"/>
</dbReference>
<dbReference type="InterPro" id="IPR036140">
    <property type="entry name" value="PFN_sf"/>
</dbReference>
<keyword evidence="9" id="KW-1185">Reference proteome</keyword>
<evidence type="ECO:0000256" key="5">
    <source>
        <dbReference type="ARBA" id="ARBA00023203"/>
    </source>
</evidence>
<dbReference type="PANTHER" id="PTHR11604">
    <property type="entry name" value="PROFILIN"/>
    <property type="match status" value="1"/>
</dbReference>
<dbReference type="InterPro" id="IPR027310">
    <property type="entry name" value="Profilin_CS"/>
</dbReference>
<organism evidence="9 10">
    <name type="scientific">Limulus polyphemus</name>
    <name type="common">Atlantic horseshoe crab</name>
    <dbReference type="NCBI Taxonomy" id="6850"/>
    <lineage>
        <taxon>Eukaryota</taxon>
        <taxon>Metazoa</taxon>
        <taxon>Ecdysozoa</taxon>
        <taxon>Arthropoda</taxon>
        <taxon>Chelicerata</taxon>
        <taxon>Merostomata</taxon>
        <taxon>Xiphosura</taxon>
        <taxon>Limulidae</taxon>
        <taxon>Limulus</taxon>
    </lineage>
</organism>
<evidence type="ECO:0000256" key="4">
    <source>
        <dbReference type="ARBA" id="ARBA00022490"/>
    </source>
</evidence>
<dbReference type="PROSITE" id="PS00414">
    <property type="entry name" value="PROFILIN"/>
    <property type="match status" value="1"/>
</dbReference>
<evidence type="ECO:0000313" key="9">
    <source>
        <dbReference type="Proteomes" id="UP000694941"/>
    </source>
</evidence>
<comment type="similarity">
    <text evidence="2 8">Belongs to the profilin family.</text>
</comment>
<evidence type="ECO:0000256" key="7">
    <source>
        <dbReference type="RuleBase" id="RU003908"/>
    </source>
</evidence>
<evidence type="ECO:0000256" key="6">
    <source>
        <dbReference type="ARBA" id="ARBA00023212"/>
    </source>
</evidence>
<dbReference type="RefSeq" id="XP_022255685.1">
    <property type="nucleotide sequence ID" value="XM_022399977.1"/>
</dbReference>
<reference evidence="10" key="1">
    <citation type="submission" date="2025-08" db="UniProtKB">
        <authorList>
            <consortium name="RefSeq"/>
        </authorList>
    </citation>
    <scope>IDENTIFICATION</scope>
    <source>
        <tissue evidence="10">Muscle</tissue>
    </source>
</reference>
<evidence type="ECO:0000256" key="2">
    <source>
        <dbReference type="ARBA" id="ARBA00010058"/>
    </source>
</evidence>
<dbReference type="PRINTS" id="PR00392">
    <property type="entry name" value="PROFILIN"/>
</dbReference>
<sequence>MSWNTYVDVEICSRIRCRIAVIAGHDGGVWASHGQPTSQAELKIIADQMKTNPAVFQEKGIFVGGDRYICLHAEEDLVRGRKGGSALCIVKTGRSIIVAAAEDGESPGKLNVVVEKLGEYLNSAGC</sequence>
<dbReference type="Gene3D" id="3.30.450.30">
    <property type="entry name" value="Dynein light chain 2a, cytoplasmic"/>
    <property type="match status" value="1"/>
</dbReference>
<evidence type="ECO:0000256" key="3">
    <source>
        <dbReference type="ARBA" id="ARBA00011583"/>
    </source>
</evidence>
<comment type="subcellular location">
    <subcellularLocation>
        <location evidence="1">Cytoplasm</location>
        <location evidence="1">Cytoskeleton</location>
    </subcellularLocation>
</comment>
<dbReference type="SMART" id="SM00392">
    <property type="entry name" value="PROF"/>
    <property type="match status" value="1"/>
</dbReference>
<comment type="subunit">
    <text evidence="3 7">Occurs in many kinds of cells as a complex with monomeric actin in a 1:1 ratio.</text>
</comment>
<keyword evidence="5 8" id="KW-0009">Actin-binding</keyword>
<proteinExistence type="inferred from homology"/>
<dbReference type="InterPro" id="IPR048278">
    <property type="entry name" value="PFN"/>
</dbReference>
<keyword evidence="6 7" id="KW-0206">Cytoskeleton</keyword>
<name>A0ABM1TIH9_LIMPO</name>
<dbReference type="Proteomes" id="UP000694941">
    <property type="component" value="Unplaced"/>
</dbReference>
<gene>
    <name evidence="10" type="primary">LOC111088852</name>
</gene>
<accession>A0ABM1TIH9</accession>
<keyword evidence="4" id="KW-0963">Cytoplasm</keyword>
<comment type="function">
    <text evidence="7">Binds to actin and affects the structure of the cytoskeleton. At high concentrations, profilin prevents the polymerization of actin, whereas it enhances it at low concentrations.</text>
</comment>
<evidence type="ECO:0000313" key="10">
    <source>
        <dbReference type="RefSeq" id="XP_022255685.1"/>
    </source>
</evidence>
<dbReference type="GeneID" id="111088852"/>
<evidence type="ECO:0000256" key="8">
    <source>
        <dbReference type="RuleBase" id="RU003909"/>
    </source>
</evidence>
<evidence type="ECO:0000256" key="1">
    <source>
        <dbReference type="ARBA" id="ARBA00004245"/>
    </source>
</evidence>
<dbReference type="CDD" id="cd00148">
    <property type="entry name" value="PROF"/>
    <property type="match status" value="1"/>
</dbReference>
<protein>
    <recommendedName>
        <fullName evidence="8">Profilin</fullName>
    </recommendedName>
</protein>
<dbReference type="InterPro" id="IPR005455">
    <property type="entry name" value="PFN_euk"/>
</dbReference>